<accession>A0AA35RZN7</accession>
<organism evidence="1 2">
    <name type="scientific">Geodia barretti</name>
    <name type="common">Barrett's horny sponge</name>
    <dbReference type="NCBI Taxonomy" id="519541"/>
    <lineage>
        <taxon>Eukaryota</taxon>
        <taxon>Metazoa</taxon>
        <taxon>Porifera</taxon>
        <taxon>Demospongiae</taxon>
        <taxon>Heteroscleromorpha</taxon>
        <taxon>Tetractinellida</taxon>
        <taxon>Astrophorina</taxon>
        <taxon>Geodiidae</taxon>
        <taxon>Geodia</taxon>
    </lineage>
</organism>
<name>A0AA35RZN7_GEOBA</name>
<gene>
    <name evidence="1" type="ORF">GBAR_LOCUS12370</name>
</gene>
<evidence type="ECO:0000313" key="2">
    <source>
        <dbReference type="Proteomes" id="UP001174909"/>
    </source>
</evidence>
<evidence type="ECO:0000313" key="1">
    <source>
        <dbReference type="EMBL" id="CAI8020728.1"/>
    </source>
</evidence>
<comment type="caution">
    <text evidence="1">The sequence shown here is derived from an EMBL/GenBank/DDBJ whole genome shotgun (WGS) entry which is preliminary data.</text>
</comment>
<dbReference type="AlphaFoldDB" id="A0AA35RZN7"/>
<dbReference type="EMBL" id="CASHTH010001843">
    <property type="protein sequence ID" value="CAI8020728.1"/>
    <property type="molecule type" value="Genomic_DNA"/>
</dbReference>
<protein>
    <submittedName>
        <fullName evidence="1">Uncharacterized protein</fullName>
    </submittedName>
</protein>
<sequence>MYVMDIETDILMEIDYMGNRVRDIFTAPRLASRLALSYYQSLIMWYEVPSAIHVQGLVNQSLSILHTLSGEHVVGIEYYGGKMYWVQRSPVISVYCKMWNETSSEGKRLRMFQNTEAVNDIAVVNASSQPQPSGLLKHCSIAYYSRMILTSKVLHYMQVSMLALCSQKILLCLEIWI</sequence>
<proteinExistence type="predicted"/>
<keyword evidence="2" id="KW-1185">Reference proteome</keyword>
<dbReference type="Proteomes" id="UP001174909">
    <property type="component" value="Unassembled WGS sequence"/>
</dbReference>
<reference evidence="1" key="1">
    <citation type="submission" date="2023-03" db="EMBL/GenBank/DDBJ databases">
        <authorList>
            <person name="Steffen K."/>
            <person name="Cardenas P."/>
        </authorList>
    </citation>
    <scope>NUCLEOTIDE SEQUENCE</scope>
</reference>